<evidence type="ECO:0000313" key="2">
    <source>
        <dbReference type="Proteomes" id="UP000680045"/>
    </source>
</evidence>
<name>A0A941FS29_9BACI</name>
<proteinExistence type="predicted"/>
<organism evidence="1 2">
    <name type="scientific">Peribacillus frigoritolerans</name>
    <dbReference type="NCBI Taxonomy" id="450367"/>
    <lineage>
        <taxon>Bacteria</taxon>
        <taxon>Bacillati</taxon>
        <taxon>Bacillota</taxon>
        <taxon>Bacilli</taxon>
        <taxon>Bacillales</taxon>
        <taxon>Bacillaceae</taxon>
        <taxon>Peribacillus</taxon>
    </lineage>
</organism>
<dbReference type="EMBL" id="JAGTPW010000026">
    <property type="protein sequence ID" value="MBR8645117.1"/>
    <property type="molecule type" value="Genomic_DNA"/>
</dbReference>
<protein>
    <submittedName>
        <fullName evidence="1">Uncharacterized protein</fullName>
    </submittedName>
</protein>
<reference evidence="1" key="1">
    <citation type="submission" date="2021-04" db="EMBL/GenBank/DDBJ databases">
        <title>Whole genome sequencing of Enterococci isolates from hospitalized patients.</title>
        <authorList>
            <person name="Ogoti B.M."/>
            <person name="Onyambu F.G."/>
        </authorList>
    </citation>
    <scope>NUCLEOTIDE SEQUENCE</scope>
    <source>
        <strain evidence="1">242</strain>
    </source>
</reference>
<dbReference type="AlphaFoldDB" id="A0A941FS29"/>
<comment type="caution">
    <text evidence="1">The sequence shown here is derived from an EMBL/GenBank/DDBJ whole genome shotgun (WGS) entry which is preliminary data.</text>
</comment>
<evidence type="ECO:0000313" key="1">
    <source>
        <dbReference type="EMBL" id="MBR8645117.1"/>
    </source>
</evidence>
<accession>A0A941FS29</accession>
<gene>
    <name evidence="1" type="ORF">KEH51_15370</name>
</gene>
<sequence>MIMLGKKTFIVFVFLFIFIYQYEKGFAKVILPPLPKLSESKEVTVVVTMDKAFNRKRSKNCLKNIHLFNYGMFIRLPWMDFHFMGK</sequence>
<dbReference type="Proteomes" id="UP000680045">
    <property type="component" value="Unassembled WGS sequence"/>
</dbReference>